<protein>
    <submittedName>
        <fullName evidence="1">(California timema) hypothetical protein</fullName>
    </submittedName>
</protein>
<reference evidence="1" key="1">
    <citation type="submission" date="2020-11" db="EMBL/GenBank/DDBJ databases">
        <authorList>
            <person name="Tran Van P."/>
        </authorList>
    </citation>
    <scope>NUCLEOTIDE SEQUENCE</scope>
</reference>
<sequence length="72" mass="8577">MHVKEGYGNQINLCWDRGLNPVILTQESDNLPLDHQDDNPQVVELWQKRTKRSDRSRKVEQLILDEWDIFCV</sequence>
<evidence type="ECO:0000313" key="1">
    <source>
        <dbReference type="EMBL" id="CAD7580485.1"/>
    </source>
</evidence>
<dbReference type="EMBL" id="OE200838">
    <property type="protein sequence ID" value="CAD7580485.1"/>
    <property type="molecule type" value="Genomic_DNA"/>
</dbReference>
<proteinExistence type="predicted"/>
<accession>A0A7R9JJJ1</accession>
<dbReference type="AlphaFoldDB" id="A0A7R9JJJ1"/>
<organism evidence="1">
    <name type="scientific">Timema californicum</name>
    <name type="common">California timema</name>
    <name type="synonym">Walking stick</name>
    <dbReference type="NCBI Taxonomy" id="61474"/>
    <lineage>
        <taxon>Eukaryota</taxon>
        <taxon>Metazoa</taxon>
        <taxon>Ecdysozoa</taxon>
        <taxon>Arthropoda</taxon>
        <taxon>Hexapoda</taxon>
        <taxon>Insecta</taxon>
        <taxon>Pterygota</taxon>
        <taxon>Neoptera</taxon>
        <taxon>Polyneoptera</taxon>
        <taxon>Phasmatodea</taxon>
        <taxon>Timematodea</taxon>
        <taxon>Timematoidea</taxon>
        <taxon>Timematidae</taxon>
        <taxon>Timema</taxon>
    </lineage>
</organism>
<name>A0A7R9JJJ1_TIMCA</name>
<gene>
    <name evidence="1" type="ORF">TCMB3V08_LOCUS13018</name>
</gene>